<dbReference type="EMBL" id="BX284605">
    <property type="protein sequence ID" value="CAB07256.1"/>
    <property type="molecule type" value="Genomic_DNA"/>
</dbReference>
<dbReference type="UCSC" id="K10G4.3">
    <property type="organism name" value="c. elegans"/>
</dbReference>
<gene>
    <name evidence="1" type="ORF">CELE_K10G4.3</name>
    <name evidence="1 3" type="ORF">K10G4.3</name>
</gene>
<dbReference type="STRING" id="6239.K10G4.3.1"/>
<dbReference type="GeneID" id="187278"/>
<reference evidence="1 2" key="1">
    <citation type="journal article" date="1998" name="Science">
        <title>Genome sequence of the nematode C. elegans: a platform for investigating biology.</title>
        <authorList>
            <consortium name="The C. elegans sequencing consortium"/>
            <person name="Sulson J.E."/>
            <person name="Waterston R."/>
        </authorList>
    </citation>
    <scope>NUCLEOTIDE SEQUENCE [LARGE SCALE GENOMIC DNA]</scope>
    <source>
        <strain evidence="1 2">Bristol N2</strain>
    </source>
</reference>
<name>O45672_CAEEL</name>
<dbReference type="PIR" id="T23582">
    <property type="entry name" value="T23582"/>
</dbReference>
<dbReference type="SMR" id="O45672"/>
<dbReference type="Bgee" id="WBGene00010752">
    <property type="expression patterns" value="Expressed in larva and 2 other cell types or tissues"/>
</dbReference>
<evidence type="ECO:0000313" key="2">
    <source>
        <dbReference type="Proteomes" id="UP000001940"/>
    </source>
</evidence>
<protein>
    <submittedName>
        <fullName evidence="1">Uncharacterized protein</fullName>
    </submittedName>
</protein>
<evidence type="ECO:0000313" key="3">
    <source>
        <dbReference type="WormBase" id="K10G4.3"/>
    </source>
</evidence>
<dbReference type="KEGG" id="cel:CELE_K10G4.3"/>
<dbReference type="AGR" id="WB:WBGene00010752"/>
<proteinExistence type="predicted"/>
<keyword evidence="2" id="KW-1185">Reference proteome</keyword>
<dbReference type="Proteomes" id="UP000001940">
    <property type="component" value="Chromosome V"/>
</dbReference>
<organism evidence="1 2">
    <name type="scientific">Caenorhabditis elegans</name>
    <dbReference type="NCBI Taxonomy" id="6239"/>
    <lineage>
        <taxon>Eukaryota</taxon>
        <taxon>Metazoa</taxon>
        <taxon>Ecdysozoa</taxon>
        <taxon>Nematoda</taxon>
        <taxon>Chromadorea</taxon>
        <taxon>Rhabditida</taxon>
        <taxon>Rhabditina</taxon>
        <taxon>Rhabditomorpha</taxon>
        <taxon>Rhabditoidea</taxon>
        <taxon>Rhabditidae</taxon>
        <taxon>Peloderinae</taxon>
        <taxon>Caenorhabditis</taxon>
    </lineage>
</organism>
<dbReference type="AlphaFoldDB" id="O45672"/>
<dbReference type="HOGENOM" id="CLU_1355745_0_0_1"/>
<dbReference type="WormBase" id="K10G4.3">
    <property type="protein sequence ID" value="CE16246"/>
    <property type="gene ID" value="WBGene00010752"/>
</dbReference>
<sequence>MHLRDLDILIKLTKHWMTEELTDHMSYNRAIEWDKLIIKLEKVPKKLSLNSKKYLAILVDEFCMDTPRYGISPWFAHYILCYCKHNLDDAREILIANKWKLENIEESYEKISEFQRQLDLNRNNQNNDKIYEAIKKEKEKIRKNVYERNEQLRDFKNIPYGFQPTLELHNLMQDQIEDFIEEYLGQYLEKLGKLGLGKKYKG</sequence>
<dbReference type="PaxDb" id="6239-K10G4.3"/>
<dbReference type="RefSeq" id="NP_507374.1">
    <property type="nucleotide sequence ID" value="NM_074973.1"/>
</dbReference>
<accession>O45672</accession>
<dbReference type="InParanoid" id="O45672"/>
<evidence type="ECO:0000313" key="1">
    <source>
        <dbReference type="EMBL" id="CAB07256.1"/>
    </source>
</evidence>
<dbReference type="CTD" id="187278"/>